<accession>A0A8J7YI61</accession>
<organism evidence="2 4">
    <name type="scientific">Candidatus Sysuiplasma superficiale</name>
    <dbReference type="NCBI Taxonomy" id="2823368"/>
    <lineage>
        <taxon>Archaea</taxon>
        <taxon>Methanobacteriati</taxon>
        <taxon>Thermoplasmatota</taxon>
        <taxon>Thermoplasmata</taxon>
        <taxon>Candidatus Sysuiplasmatales</taxon>
        <taxon>Candidatus Sysuiplasmataceae</taxon>
        <taxon>Candidatus Sysuiplasma</taxon>
    </lineage>
</organism>
<proteinExistence type="predicted"/>
<gene>
    <name evidence="2" type="ORF">J9259_01600</name>
    <name evidence="3" type="ORF">KIY12_03595</name>
</gene>
<evidence type="ECO:0000313" key="3">
    <source>
        <dbReference type="EMBL" id="MBX8643791.1"/>
    </source>
</evidence>
<keyword evidence="1" id="KW-0472">Membrane</keyword>
<feature type="transmembrane region" description="Helical" evidence="1">
    <location>
        <begin position="12"/>
        <end position="37"/>
    </location>
</feature>
<dbReference type="EMBL" id="JAGVSJ010000002">
    <property type="protein sequence ID" value="MBX8631207.1"/>
    <property type="molecule type" value="Genomic_DNA"/>
</dbReference>
<sequence length="184" mass="21060">MRAEEKIRIRPSLYPYMVISAIMLLLLTLQSFAAAFILETANQSQLLHFAIIAPVQLTAVCLFPFILWITTVHTVDTRSGEATTTVIFLIRRRRCIENVIKMRIDSSLAHRLLGGCRLRFTDLYGNVILDWNYVSIDDEIKRRLRRYVLLRSALQAGSSNVVKAYGRAESPLYGSRSNRGIRTR</sequence>
<evidence type="ECO:0000313" key="4">
    <source>
        <dbReference type="Proteomes" id="UP000716004"/>
    </source>
</evidence>
<keyword evidence="1" id="KW-0812">Transmembrane</keyword>
<feature type="transmembrane region" description="Helical" evidence="1">
    <location>
        <begin position="49"/>
        <end position="69"/>
    </location>
</feature>
<name>A0A8J7YI61_9ARCH</name>
<comment type="caution">
    <text evidence="2">The sequence shown here is derived from an EMBL/GenBank/DDBJ whole genome shotgun (WGS) entry which is preliminary data.</text>
</comment>
<protein>
    <submittedName>
        <fullName evidence="2">Uncharacterized protein</fullName>
    </submittedName>
</protein>
<dbReference type="Proteomes" id="UP000716004">
    <property type="component" value="Unassembled WGS sequence"/>
</dbReference>
<evidence type="ECO:0000313" key="2">
    <source>
        <dbReference type="EMBL" id="MBX8631207.1"/>
    </source>
</evidence>
<dbReference type="EMBL" id="JAHEAC010000020">
    <property type="protein sequence ID" value="MBX8643791.1"/>
    <property type="molecule type" value="Genomic_DNA"/>
</dbReference>
<dbReference type="Proteomes" id="UP000750197">
    <property type="component" value="Unassembled WGS sequence"/>
</dbReference>
<dbReference type="AlphaFoldDB" id="A0A8J7YI61"/>
<reference evidence="2" key="1">
    <citation type="submission" date="2021-04" db="EMBL/GenBank/DDBJ databases">
        <title>Genomic insights into ecological role and evolution of a novel Thermoplasmata order Candidatus Sysuiplasmatales.</title>
        <authorList>
            <person name="Yuan Y."/>
        </authorList>
    </citation>
    <scope>NUCLEOTIDE SEQUENCE</scope>
    <source>
        <strain evidence="3">TUT19-bin139</strain>
        <strain evidence="2">YP2-bin.285</strain>
    </source>
</reference>
<evidence type="ECO:0000256" key="1">
    <source>
        <dbReference type="SAM" id="Phobius"/>
    </source>
</evidence>
<keyword evidence="1" id="KW-1133">Transmembrane helix</keyword>